<evidence type="ECO:0000313" key="3">
    <source>
        <dbReference type="Proteomes" id="UP000266915"/>
    </source>
</evidence>
<dbReference type="Gene3D" id="3.40.50.1820">
    <property type="entry name" value="alpha/beta hydrolase"/>
    <property type="match status" value="1"/>
</dbReference>
<dbReference type="Proteomes" id="UP000266915">
    <property type="component" value="Unassembled WGS sequence"/>
</dbReference>
<reference evidence="2 3" key="1">
    <citation type="submission" date="2018-11" db="EMBL/GenBank/DDBJ databases">
        <title>Sequencing the genomes of 1000 actinobacteria strains.</title>
        <authorList>
            <person name="Klenk H.-P."/>
        </authorList>
    </citation>
    <scope>NUCLEOTIDE SEQUENCE [LARGE SCALE GENOMIC DNA]</scope>
    <source>
        <strain evidence="2 3">DSM 14012</strain>
    </source>
</reference>
<gene>
    <name evidence="2" type="ORF">EDD42_1302</name>
</gene>
<dbReference type="PANTHER" id="PTHR43798:SF33">
    <property type="entry name" value="HYDROLASE, PUTATIVE (AFU_ORTHOLOGUE AFUA_2G14860)-RELATED"/>
    <property type="match status" value="1"/>
</dbReference>
<dbReference type="InterPro" id="IPR050266">
    <property type="entry name" value="AB_hydrolase_sf"/>
</dbReference>
<dbReference type="AlphaFoldDB" id="A0A3N2C167"/>
<feature type="domain" description="AB hydrolase-1" evidence="1">
    <location>
        <begin position="67"/>
        <end position="302"/>
    </location>
</feature>
<protein>
    <submittedName>
        <fullName evidence="2">Pimeloyl-ACP methyl ester carboxylesterase</fullName>
    </submittedName>
</protein>
<accession>A0A3N2C167</accession>
<dbReference type="EMBL" id="RKHL01000001">
    <property type="protein sequence ID" value="ROR81247.1"/>
    <property type="molecule type" value="Genomic_DNA"/>
</dbReference>
<organism evidence="2 3">
    <name type="scientific">Plantibacter flavus</name>
    <dbReference type="NCBI Taxonomy" id="150123"/>
    <lineage>
        <taxon>Bacteria</taxon>
        <taxon>Bacillati</taxon>
        <taxon>Actinomycetota</taxon>
        <taxon>Actinomycetes</taxon>
        <taxon>Micrococcales</taxon>
        <taxon>Microbacteriaceae</taxon>
        <taxon>Plantibacter</taxon>
    </lineage>
</organism>
<comment type="caution">
    <text evidence="2">The sequence shown here is derived from an EMBL/GenBank/DDBJ whole genome shotgun (WGS) entry which is preliminary data.</text>
</comment>
<proteinExistence type="predicted"/>
<evidence type="ECO:0000259" key="1">
    <source>
        <dbReference type="Pfam" id="PF12697"/>
    </source>
</evidence>
<dbReference type="PANTHER" id="PTHR43798">
    <property type="entry name" value="MONOACYLGLYCEROL LIPASE"/>
    <property type="match status" value="1"/>
</dbReference>
<sequence length="314" mass="33646">MKKFLRIVLTGIAALVALVLAGLLTTTIVNTAASASEATRIEEYGQRVEVDGKRMNVAVTGEGDQTIVLLPGFGTGSPVLDFSPLVGELSSSYRVVVVEPFGYGLSDQTDVPRTTENIVSEIHEAVAGLGIDRYVLMGHSIAGIYALDYVERFRDEVTAFVGIDSSVPDQPGMDAALPVDALRAAKALGITRVVTALSGDPYPDPPYDQHTRDQLGMISLRNTSSATSSDEMSRIAANFRAAKGKTFPADLPVLLFAQRDNPTVEGWLPLHEQQAASVDRGEVVPLDADHYLHHTKSREIAADVDRFLTTPGVG</sequence>
<name>A0A3N2C167_9MICO</name>
<dbReference type="InterPro" id="IPR029058">
    <property type="entry name" value="AB_hydrolase_fold"/>
</dbReference>
<dbReference type="GO" id="GO:0016020">
    <property type="term" value="C:membrane"/>
    <property type="evidence" value="ECO:0007669"/>
    <property type="project" value="TreeGrafter"/>
</dbReference>
<evidence type="ECO:0000313" key="2">
    <source>
        <dbReference type="EMBL" id="ROR81247.1"/>
    </source>
</evidence>
<dbReference type="InterPro" id="IPR000073">
    <property type="entry name" value="AB_hydrolase_1"/>
</dbReference>
<dbReference type="RefSeq" id="WP_085510458.1">
    <property type="nucleotide sequence ID" value="NZ_FXAP01000001.1"/>
</dbReference>
<dbReference type="SUPFAM" id="SSF53474">
    <property type="entry name" value="alpha/beta-Hydrolases"/>
    <property type="match status" value="1"/>
</dbReference>
<dbReference type="GO" id="GO:0003824">
    <property type="term" value="F:catalytic activity"/>
    <property type="evidence" value="ECO:0007669"/>
    <property type="project" value="UniProtKB-ARBA"/>
</dbReference>
<keyword evidence="3" id="KW-1185">Reference proteome</keyword>
<dbReference type="Pfam" id="PF12697">
    <property type="entry name" value="Abhydrolase_6"/>
    <property type="match status" value="1"/>
</dbReference>